<comment type="caution">
    <text evidence="2">The sequence shown here is derived from an EMBL/GenBank/DDBJ whole genome shotgun (WGS) entry which is preliminary data.</text>
</comment>
<dbReference type="Proteomes" id="UP000700815">
    <property type="component" value="Unassembled WGS sequence"/>
</dbReference>
<sequence>MKCWLKHEWPWIALTLLWVSLTIANLLLDANRIAIAVDGLMLGVSIVQATLGHQLWHANRELDGLRSQHVNALVSAFMLHPIEHELEHDGDKALITLEHKDGMRGYQVEIIPGMDGETV</sequence>
<keyword evidence="3" id="KW-1185">Reference proteome</keyword>
<protein>
    <submittedName>
        <fullName evidence="2">Uncharacterized protein</fullName>
    </submittedName>
</protein>
<dbReference type="RefSeq" id="WP_219059102.1">
    <property type="nucleotide sequence ID" value="NZ_JAHBBH010000027.1"/>
</dbReference>
<keyword evidence="1" id="KW-0472">Membrane</keyword>
<evidence type="ECO:0000256" key="1">
    <source>
        <dbReference type="SAM" id="Phobius"/>
    </source>
</evidence>
<organism evidence="2 3">
    <name type="scientific">Bifidobacterium miconis</name>
    <dbReference type="NCBI Taxonomy" id="2834435"/>
    <lineage>
        <taxon>Bacteria</taxon>
        <taxon>Bacillati</taxon>
        <taxon>Actinomycetota</taxon>
        <taxon>Actinomycetes</taxon>
        <taxon>Bifidobacteriales</taxon>
        <taxon>Bifidobacteriaceae</taxon>
        <taxon>Bifidobacterium</taxon>
    </lineage>
</organism>
<evidence type="ECO:0000313" key="2">
    <source>
        <dbReference type="EMBL" id="MBW3093081.1"/>
    </source>
</evidence>
<name>A0ABS6WIN6_9BIFI</name>
<reference evidence="2 3" key="1">
    <citation type="submission" date="2021-05" db="EMBL/GenBank/DDBJ databases">
        <title>Phylogenetic classification of ten novel species belonging to the genus Bifidobacterium comprising B. colchicus sp. nov., B. abeli sp. nov., B. bicoloris sp. nov., B. guerezis sp. nov., B. rosaliae sp. nov., B. santillanensis sp. nov., B. argentati sp. nov., B. amazzoni sp. nov., B. pluviali sp. nov., and B. pinnaculum sp. nov.</title>
        <authorList>
            <person name="Lugli G.A."/>
            <person name="Ruiz Garcia L."/>
            <person name="Margolles A."/>
            <person name="Ventura M."/>
        </authorList>
    </citation>
    <scope>NUCLEOTIDE SEQUENCE [LARGE SCALE GENOMIC DNA]</scope>
    <source>
        <strain evidence="2 3">82T10</strain>
    </source>
</reference>
<dbReference type="EMBL" id="JAHBBH010000027">
    <property type="protein sequence ID" value="MBW3093081.1"/>
    <property type="molecule type" value="Genomic_DNA"/>
</dbReference>
<proteinExistence type="predicted"/>
<accession>A0ABS6WIN6</accession>
<evidence type="ECO:0000313" key="3">
    <source>
        <dbReference type="Proteomes" id="UP000700815"/>
    </source>
</evidence>
<keyword evidence="1" id="KW-0812">Transmembrane</keyword>
<keyword evidence="1" id="KW-1133">Transmembrane helix</keyword>
<feature type="transmembrane region" description="Helical" evidence="1">
    <location>
        <begin position="9"/>
        <end position="27"/>
    </location>
</feature>
<gene>
    <name evidence="2" type="ORF">KIH79_09135</name>
</gene>